<keyword evidence="2" id="KW-0175">Coiled coil</keyword>
<dbReference type="Pfam" id="PF08514">
    <property type="entry name" value="STAG"/>
    <property type="match status" value="1"/>
</dbReference>
<dbReference type="GO" id="GO:0000785">
    <property type="term" value="C:chromatin"/>
    <property type="evidence" value="ECO:0007669"/>
    <property type="project" value="TreeGrafter"/>
</dbReference>
<feature type="domain" description="SCD" evidence="3">
    <location>
        <begin position="213"/>
        <end position="269"/>
    </location>
</feature>
<dbReference type="PROSITE" id="PS51425">
    <property type="entry name" value="SCD"/>
    <property type="match status" value="1"/>
</dbReference>
<evidence type="ECO:0000313" key="5">
    <source>
        <dbReference type="Proteomes" id="UP000792457"/>
    </source>
</evidence>
<comment type="similarity">
    <text evidence="1">Belongs to the SCC3 family.</text>
</comment>
<name>A0A8K0JZE4_LADFU</name>
<sequence length="269" mass="30709">MSLLDSLIASRANIENLAEDWLNEYDSDSRGSFLRIISLIFQTCGLTQNVPPSVFEVGWVNFVKALEISLSPSALSTYPIIDKRKNLGKQISRNVCDFIGMIFSKAEDVVLHDGIFVNELCELLHVLTKSSLRAFRHTATLIVVKMITHLSKIAKNLSLQYSRIDRQLSNCEQEQSRGRSSAMRESLENLLATSGLRISELEEKIHFLISVVLPKRFRDVFISIRSLCLEELEVWLLRYPNAFMGHKNLKYLGWALSDPCIMMRQKSIQ</sequence>
<dbReference type="OrthoDB" id="498590at2759"/>
<protein>
    <recommendedName>
        <fullName evidence="3">SCD domain-containing protein</fullName>
    </recommendedName>
</protein>
<dbReference type="InterPro" id="IPR020839">
    <property type="entry name" value="SCD"/>
</dbReference>
<feature type="coiled-coil region" evidence="2">
    <location>
        <begin position="154"/>
        <end position="204"/>
    </location>
</feature>
<evidence type="ECO:0000256" key="1">
    <source>
        <dbReference type="ARBA" id="ARBA00005486"/>
    </source>
</evidence>
<keyword evidence="5" id="KW-1185">Reference proteome</keyword>
<dbReference type="Proteomes" id="UP000792457">
    <property type="component" value="Unassembled WGS sequence"/>
</dbReference>
<dbReference type="GO" id="GO:0008278">
    <property type="term" value="C:cohesin complex"/>
    <property type="evidence" value="ECO:0007669"/>
    <property type="project" value="TreeGrafter"/>
</dbReference>
<dbReference type="GO" id="GO:0007062">
    <property type="term" value="P:sister chromatid cohesion"/>
    <property type="evidence" value="ECO:0007669"/>
    <property type="project" value="TreeGrafter"/>
</dbReference>
<reference evidence="4" key="1">
    <citation type="submission" date="2013-04" db="EMBL/GenBank/DDBJ databases">
        <authorList>
            <person name="Qu J."/>
            <person name="Murali S.C."/>
            <person name="Bandaranaike D."/>
            <person name="Bellair M."/>
            <person name="Blankenburg K."/>
            <person name="Chao H."/>
            <person name="Dinh H."/>
            <person name="Doddapaneni H."/>
            <person name="Downs B."/>
            <person name="Dugan-Rocha S."/>
            <person name="Elkadiri S."/>
            <person name="Gnanaolivu R.D."/>
            <person name="Hernandez B."/>
            <person name="Javaid M."/>
            <person name="Jayaseelan J.C."/>
            <person name="Lee S."/>
            <person name="Li M."/>
            <person name="Ming W."/>
            <person name="Munidasa M."/>
            <person name="Muniz J."/>
            <person name="Nguyen L."/>
            <person name="Ongeri F."/>
            <person name="Osuji N."/>
            <person name="Pu L.-L."/>
            <person name="Puazo M."/>
            <person name="Qu C."/>
            <person name="Quiroz J."/>
            <person name="Raj R."/>
            <person name="Weissenberger G."/>
            <person name="Xin Y."/>
            <person name="Zou X."/>
            <person name="Han Y."/>
            <person name="Richards S."/>
            <person name="Worley K."/>
            <person name="Muzny D."/>
            <person name="Gibbs R."/>
        </authorList>
    </citation>
    <scope>NUCLEOTIDE SEQUENCE</scope>
    <source>
        <strain evidence="4">Sampled in the wild</strain>
    </source>
</reference>
<evidence type="ECO:0000259" key="3">
    <source>
        <dbReference type="PROSITE" id="PS51425"/>
    </source>
</evidence>
<dbReference type="PANTHER" id="PTHR11199">
    <property type="entry name" value="STROMAL ANTIGEN"/>
    <property type="match status" value="1"/>
</dbReference>
<dbReference type="InterPro" id="IPR013721">
    <property type="entry name" value="STAG"/>
</dbReference>
<dbReference type="Pfam" id="PF21581">
    <property type="entry name" value="SCD"/>
    <property type="match status" value="1"/>
</dbReference>
<dbReference type="EMBL" id="KZ308235">
    <property type="protein sequence ID" value="KAG8225354.1"/>
    <property type="molecule type" value="Genomic_DNA"/>
</dbReference>
<dbReference type="AlphaFoldDB" id="A0A8K0JZE4"/>
<dbReference type="InterPro" id="IPR039662">
    <property type="entry name" value="Cohesin_Scc3/SA"/>
</dbReference>
<accession>A0A8K0JZE4</accession>
<dbReference type="GO" id="GO:0003682">
    <property type="term" value="F:chromatin binding"/>
    <property type="evidence" value="ECO:0007669"/>
    <property type="project" value="TreeGrafter"/>
</dbReference>
<feature type="non-terminal residue" evidence="4">
    <location>
        <position position="269"/>
    </location>
</feature>
<dbReference type="GO" id="GO:0005634">
    <property type="term" value="C:nucleus"/>
    <property type="evidence" value="ECO:0007669"/>
    <property type="project" value="TreeGrafter"/>
</dbReference>
<comment type="caution">
    <text evidence="4">The sequence shown here is derived from an EMBL/GenBank/DDBJ whole genome shotgun (WGS) entry which is preliminary data.</text>
</comment>
<reference evidence="4" key="2">
    <citation type="submission" date="2017-10" db="EMBL/GenBank/DDBJ databases">
        <title>Ladona fulva Genome sequencing and assembly.</title>
        <authorList>
            <person name="Murali S."/>
            <person name="Richards S."/>
            <person name="Bandaranaike D."/>
            <person name="Bellair M."/>
            <person name="Blankenburg K."/>
            <person name="Chao H."/>
            <person name="Dinh H."/>
            <person name="Doddapaneni H."/>
            <person name="Dugan-Rocha S."/>
            <person name="Elkadiri S."/>
            <person name="Gnanaolivu R."/>
            <person name="Hernandez B."/>
            <person name="Skinner E."/>
            <person name="Javaid M."/>
            <person name="Lee S."/>
            <person name="Li M."/>
            <person name="Ming W."/>
            <person name="Munidasa M."/>
            <person name="Muniz J."/>
            <person name="Nguyen L."/>
            <person name="Hughes D."/>
            <person name="Osuji N."/>
            <person name="Pu L.-L."/>
            <person name="Puazo M."/>
            <person name="Qu C."/>
            <person name="Quiroz J."/>
            <person name="Raj R."/>
            <person name="Weissenberger G."/>
            <person name="Xin Y."/>
            <person name="Zou X."/>
            <person name="Han Y."/>
            <person name="Worley K."/>
            <person name="Muzny D."/>
            <person name="Gibbs R."/>
        </authorList>
    </citation>
    <scope>NUCLEOTIDE SEQUENCE</scope>
    <source>
        <strain evidence="4">Sampled in the wild</strain>
    </source>
</reference>
<organism evidence="4 5">
    <name type="scientific">Ladona fulva</name>
    <name type="common">Scarce chaser dragonfly</name>
    <name type="synonym">Libellula fulva</name>
    <dbReference type="NCBI Taxonomy" id="123851"/>
    <lineage>
        <taxon>Eukaryota</taxon>
        <taxon>Metazoa</taxon>
        <taxon>Ecdysozoa</taxon>
        <taxon>Arthropoda</taxon>
        <taxon>Hexapoda</taxon>
        <taxon>Insecta</taxon>
        <taxon>Pterygota</taxon>
        <taxon>Palaeoptera</taxon>
        <taxon>Odonata</taxon>
        <taxon>Epiprocta</taxon>
        <taxon>Anisoptera</taxon>
        <taxon>Libelluloidea</taxon>
        <taxon>Libellulidae</taxon>
        <taxon>Ladona</taxon>
    </lineage>
</organism>
<dbReference type="PANTHER" id="PTHR11199:SF0">
    <property type="entry name" value="LD34181P-RELATED"/>
    <property type="match status" value="1"/>
</dbReference>
<evidence type="ECO:0000256" key="2">
    <source>
        <dbReference type="SAM" id="Coils"/>
    </source>
</evidence>
<evidence type="ECO:0000313" key="4">
    <source>
        <dbReference type="EMBL" id="KAG8225354.1"/>
    </source>
</evidence>
<gene>
    <name evidence="4" type="ORF">J437_LFUL005369</name>
</gene>
<proteinExistence type="inferred from homology"/>